<evidence type="ECO:0000313" key="3">
    <source>
        <dbReference type="EMBL" id="MBW32268.1"/>
    </source>
</evidence>
<protein>
    <submittedName>
        <fullName evidence="3">Putative secreted peptide</fullName>
    </submittedName>
</protein>
<dbReference type="EMBL" id="GGFM01011517">
    <property type="protein sequence ID" value="MBW32268.1"/>
    <property type="molecule type" value="Transcribed_RNA"/>
</dbReference>
<evidence type="ECO:0000256" key="2">
    <source>
        <dbReference type="SAM" id="SignalP"/>
    </source>
</evidence>
<keyword evidence="2" id="KW-0732">Signal</keyword>
<keyword evidence="1" id="KW-0812">Transmembrane</keyword>
<reference evidence="3" key="1">
    <citation type="submission" date="2018-01" db="EMBL/GenBank/DDBJ databases">
        <title>An insight into the sialome of Amazonian anophelines.</title>
        <authorList>
            <person name="Ribeiro J.M."/>
            <person name="Scarpassa V."/>
            <person name="Calvo E."/>
        </authorList>
    </citation>
    <scope>NUCLEOTIDE SEQUENCE</scope>
    <source>
        <tissue evidence="3">Salivary glands</tissue>
    </source>
</reference>
<feature type="signal peptide" evidence="2">
    <location>
        <begin position="1"/>
        <end position="26"/>
    </location>
</feature>
<keyword evidence="1" id="KW-1133">Transmembrane helix</keyword>
<feature type="chain" id="PRO_5014915016" evidence="2">
    <location>
        <begin position="27"/>
        <end position="93"/>
    </location>
</feature>
<feature type="transmembrane region" description="Helical" evidence="1">
    <location>
        <begin position="36"/>
        <end position="69"/>
    </location>
</feature>
<evidence type="ECO:0000256" key="1">
    <source>
        <dbReference type="SAM" id="Phobius"/>
    </source>
</evidence>
<name>A0A2M3ZV50_9DIPT</name>
<proteinExistence type="predicted"/>
<accession>A0A2M3ZV50</accession>
<keyword evidence="1" id="KW-0472">Membrane</keyword>
<dbReference type="AlphaFoldDB" id="A0A2M3ZV50"/>
<sequence>MVLLMPPMPPIGPVLLLLLLVAPAPPLPPPLVADVVFIVVVAVTGPAVPFAATTLLLAPFSSFSVIFAYRNGYYVRSVRWVALIDAPHNNTLS</sequence>
<organism evidence="3">
    <name type="scientific">Anopheles braziliensis</name>
    <dbReference type="NCBI Taxonomy" id="58242"/>
    <lineage>
        <taxon>Eukaryota</taxon>
        <taxon>Metazoa</taxon>
        <taxon>Ecdysozoa</taxon>
        <taxon>Arthropoda</taxon>
        <taxon>Hexapoda</taxon>
        <taxon>Insecta</taxon>
        <taxon>Pterygota</taxon>
        <taxon>Neoptera</taxon>
        <taxon>Endopterygota</taxon>
        <taxon>Diptera</taxon>
        <taxon>Nematocera</taxon>
        <taxon>Culicoidea</taxon>
        <taxon>Culicidae</taxon>
        <taxon>Anophelinae</taxon>
        <taxon>Anopheles</taxon>
    </lineage>
</organism>